<evidence type="ECO:0000313" key="2">
    <source>
        <dbReference type="Proteomes" id="UP001380953"/>
    </source>
</evidence>
<name>A0ACC6PKA0_9BACL</name>
<dbReference type="Proteomes" id="UP001380953">
    <property type="component" value="Unassembled WGS sequence"/>
</dbReference>
<evidence type="ECO:0000313" key="1">
    <source>
        <dbReference type="EMBL" id="MEJ8307328.1"/>
    </source>
</evidence>
<dbReference type="EMBL" id="JBBKAR010000066">
    <property type="protein sequence ID" value="MEJ8307328.1"/>
    <property type="molecule type" value="Genomic_DNA"/>
</dbReference>
<keyword evidence="1" id="KW-0547">Nucleotide-binding</keyword>
<keyword evidence="1" id="KW-0067">ATP-binding</keyword>
<keyword evidence="2" id="KW-1185">Reference proteome</keyword>
<protein>
    <submittedName>
        <fullName evidence="1">ABC transporter ATP-binding protein</fullName>
    </submittedName>
</protein>
<sequence length="622" mass="68527">MEKLLQVSNLRVSFVARETETEAVRGVSFELNKGETLGIVGESGSGKSVTARAIMRLLPEASSRVKSGEVMFLGQNLAQKSRKEMEAIRGRDIGMIFQDPMTSLNPTLRIGEQIAETLRKHRKISKREAKTEAVEMLKLVGIRDPETRFNQYPHEFSGGMRQRAMIAIALACRPSLLIADEPTTALDVTIQAQILNVMKQMQEKLGTAIVLITHDLGVVAGMCDRVVVMKSGEIVEEGRTEDIFANPQHPYTKKLLNALPRLDEPKKPKRGRTFQADPSDIGTNAVDANGVVRNNEAANGDSASAGAVHVPGDAPNAAARPLLEVRSLQQHFNLGKGRTLRAVNDISFFIREGETLGMVGESGSGKSTTGRAILRLHEPTSGDVLYRGMAVNRLSAKEMKLMRREMQMIFQDPYASLNPRLKVLDIIGEAMDVHGLTKDANQRRARVEELLEMVGLDPAFALRYPHEFSGGQRQRIGIARALAVEPKFIVCDEPLSALDVSIQSQIVTLLEDLQQKLGLTYLFIAHDLSMVKHISDRVAVMYAGKIVELAESEELYNNPQHPYTQSLLAAIPVPDPTIESKKKRTLLEEDHGEDKYGLEGSELVEVSPGHWVAVQAKELAGD</sequence>
<organism evidence="1 2">
    <name type="scientific">Saccharibacillus sacchari</name>
    <dbReference type="NCBI Taxonomy" id="456493"/>
    <lineage>
        <taxon>Bacteria</taxon>
        <taxon>Bacillati</taxon>
        <taxon>Bacillota</taxon>
        <taxon>Bacilli</taxon>
        <taxon>Bacillales</taxon>
        <taxon>Paenibacillaceae</taxon>
        <taxon>Saccharibacillus</taxon>
    </lineage>
</organism>
<gene>
    <name evidence="1" type="ORF">WKI47_25770</name>
</gene>
<reference evidence="1" key="1">
    <citation type="submission" date="2024-03" db="EMBL/GenBank/DDBJ databases">
        <title>Whole genome sequecning of epiphytes from Marcgravia umbellata leaves.</title>
        <authorList>
            <person name="Kumar G."/>
            <person name="Savka M.A."/>
        </authorList>
    </citation>
    <scope>NUCLEOTIDE SEQUENCE</scope>
    <source>
        <strain evidence="1">RIT_BL5</strain>
    </source>
</reference>
<proteinExistence type="predicted"/>
<accession>A0ACC6PKA0</accession>
<comment type="caution">
    <text evidence="1">The sequence shown here is derived from an EMBL/GenBank/DDBJ whole genome shotgun (WGS) entry which is preliminary data.</text>
</comment>